<dbReference type="InterPro" id="IPR048634">
    <property type="entry name" value="SecD_SecF_C"/>
</dbReference>
<dbReference type="Gene3D" id="3.30.1360.200">
    <property type="match status" value="1"/>
</dbReference>
<feature type="transmembrane region" description="Helical" evidence="9">
    <location>
        <begin position="570"/>
        <end position="591"/>
    </location>
</feature>
<keyword evidence="6 9" id="KW-1133">Transmembrane helix</keyword>
<dbReference type="GO" id="GO:0006605">
    <property type="term" value="P:protein targeting"/>
    <property type="evidence" value="ECO:0007669"/>
    <property type="project" value="UniProtKB-UniRule"/>
</dbReference>
<dbReference type="InterPro" id="IPR055344">
    <property type="entry name" value="SecD_SecF_C_bact"/>
</dbReference>
<keyword evidence="2 9" id="KW-0813">Transport</keyword>
<dbReference type="InterPro" id="IPR022645">
    <property type="entry name" value="SecD/SecF_bac"/>
</dbReference>
<dbReference type="PANTHER" id="PTHR30081">
    <property type="entry name" value="PROTEIN-EXPORT MEMBRANE PROTEIN SEC"/>
    <property type="match status" value="1"/>
</dbReference>
<dbReference type="NCBIfam" id="TIGR00966">
    <property type="entry name" value="transloc_SecF"/>
    <property type="match status" value="1"/>
</dbReference>
<evidence type="ECO:0000259" key="12">
    <source>
        <dbReference type="Pfam" id="PF21760"/>
    </source>
</evidence>
<evidence type="ECO:0000256" key="5">
    <source>
        <dbReference type="ARBA" id="ARBA00022927"/>
    </source>
</evidence>
<dbReference type="InterPro" id="IPR005665">
    <property type="entry name" value="SecF_bac"/>
</dbReference>
<dbReference type="Proteomes" id="UP000650081">
    <property type="component" value="Unassembled WGS sequence"/>
</dbReference>
<feature type="transmembrane region" description="Helical" evidence="9">
    <location>
        <begin position="698"/>
        <end position="719"/>
    </location>
</feature>
<dbReference type="EMBL" id="JACSIT010000136">
    <property type="protein sequence ID" value="MBC6995405.1"/>
    <property type="molecule type" value="Genomic_DNA"/>
</dbReference>
<sequence length="1019" mass="111093">MQGKGIIKFFLVVMLLVTAYQYFFIIPTNAVEADAADYAQEESGQTEGEEFRMMRAYYLDSISNQEVFSIPLIKSFTYQDLKAQQLNLGLDLKGGMSVVLQVDLREFLRTLARNTKDPTFDEAINKASQAQSNAQDNYIALFADAWREVRGDKDLASIFSRNDALRDQIPMGTSDAEVIRILRDQADEAVASTYELLKKRIDRLGVVQPNVSLDAERDLILVELPGIENAERARSFLTGAANLEFYDVKRIDQTAINALIEIDQLLERRAKIAAGRDSNYVEAKTYRYDTLYRADDLGNLTTEIDRIDTTEVTNQTAGPLFSIFSPNNGNLGPAVLGVATERNLAAVKDMLEDPEVERLLPRDVIYRWEASPLPIDEQGTLGDLYALYQLDLPRDGVAPLTGEYVTTASAGPQPDGQLAVNLSMNSEGARIWARMTTEAANDQNRQVAIVLDDRVVSAPRVNGPIPGGNTAITGGFNVEEADDLANMLRVGRLPARTEIIQESIVGPSLGAENISRSITALLIGFALVVLFMIFYYGGGGIVSIAALLLNIVFIFGVLASLGTVLTLPGIAGILLTIGMAVDANVIIFERIREELRIGKTVQNAIQDGFSNSYSAIIDANVTTLLIAITLAWFGLGPIKGFAVVLMVGVISSMFTAVLVGRLFIDWWVNKKGDLSFWTAPSKNLFSNINVDWMGKRKISYAISAILVVLSLASIATRGFDLSVDFKGGYSYTVVFDKAVNPQDLRAALATPFGGEPIVKSVSTDNTFNIVTDYLVEETALVDGKEPQEVVLAALHTGVQAATGDSGLTLEQFSDTEAESGTHITSVSKVSPTIADDIMRSALWAGAIGLLLIFLYLLLRFNKPRYSIGAIVALFHDSIIVMGVFSFFWGRLGFNMEVDQAFIAAILTVIGYSINDTVIVFDRIREFLNTYLSRSKTEVINDAISTTVSRTVITSFTTVLVVLVLFLFGGSSIKGFAFALIVGIAVGTYSSIFVATPIVHDLTKEPEVKISEGTPTPAKA</sequence>
<dbReference type="GO" id="GO:0065002">
    <property type="term" value="P:intracellular protein transmembrane transport"/>
    <property type="evidence" value="ECO:0007669"/>
    <property type="project" value="UniProtKB-UniRule"/>
</dbReference>
<dbReference type="InterPro" id="IPR022813">
    <property type="entry name" value="SecD/SecF_arch_bac"/>
</dbReference>
<evidence type="ECO:0000313" key="15">
    <source>
        <dbReference type="Proteomes" id="UP000650081"/>
    </source>
</evidence>
<evidence type="ECO:0000256" key="9">
    <source>
        <dbReference type="HAMAP-Rule" id="MF_01463"/>
    </source>
</evidence>
<feature type="transmembrane region" description="Helical" evidence="9">
    <location>
        <begin position="7"/>
        <end position="25"/>
    </location>
</feature>
<keyword evidence="8 9" id="KW-0472">Membrane</keyword>
<comment type="function">
    <text evidence="9">Part of the Sec protein translocase complex. Interacts with the SecYEG preprotein conducting channel. SecDF uses the proton motive force (PMF) to complete protein translocation after the ATP-dependent function of SecA.</text>
</comment>
<dbReference type="Pfam" id="PF22599">
    <property type="entry name" value="SecDF_P1_head"/>
    <property type="match status" value="1"/>
</dbReference>
<evidence type="ECO:0000259" key="13">
    <source>
        <dbReference type="Pfam" id="PF22599"/>
    </source>
</evidence>
<name>A0A923PN06_9BACT</name>
<feature type="transmembrane region" description="Helical" evidence="9">
    <location>
        <begin position="518"/>
        <end position="537"/>
    </location>
</feature>
<comment type="similarity">
    <text evidence="9">Belongs to the SecD/SecF family. SecD subfamily.</text>
</comment>
<comment type="subcellular location">
    <subcellularLocation>
        <location evidence="1 9">Cell membrane</location>
        <topology evidence="1 9">Multi-pass membrane protein</topology>
    </subcellularLocation>
</comment>
<dbReference type="Pfam" id="PF07549">
    <property type="entry name" value="Sec_GG"/>
    <property type="match status" value="2"/>
</dbReference>
<feature type="transmembrane region" description="Helical" evidence="9">
    <location>
        <begin position="865"/>
        <end position="888"/>
    </location>
</feature>
<comment type="subunit">
    <text evidence="9">Forms a complex with SecF. Part of the essential Sec protein translocation apparatus which comprises SecA, SecYEG and auxiliary proteins SecDF. Other proteins may also be involved.</text>
</comment>
<feature type="domain" description="Protein export membrane protein SecD/SecF C-terminal" evidence="11">
    <location>
        <begin position="496"/>
        <end position="668"/>
    </location>
</feature>
<dbReference type="HAMAP" id="MF_01464_B">
    <property type="entry name" value="SecF_B"/>
    <property type="match status" value="1"/>
</dbReference>
<gene>
    <name evidence="14" type="primary">secDF</name>
    <name evidence="9" type="synonym">secD</name>
    <name evidence="10" type="synonym">secF</name>
    <name evidence="14" type="ORF">H9S92_14620</name>
</gene>
<keyword evidence="15" id="KW-1185">Reference proteome</keyword>
<dbReference type="NCBIfam" id="TIGR01129">
    <property type="entry name" value="secD"/>
    <property type="match status" value="1"/>
</dbReference>
<feature type="transmembrane region" description="Helical" evidence="9">
    <location>
        <begin position="951"/>
        <end position="969"/>
    </location>
</feature>
<evidence type="ECO:0000256" key="7">
    <source>
        <dbReference type="ARBA" id="ARBA00023010"/>
    </source>
</evidence>
<dbReference type="Gene3D" id="1.20.1640.10">
    <property type="entry name" value="Multidrug efflux transporter AcrB transmembrane domain"/>
    <property type="match status" value="2"/>
</dbReference>
<evidence type="ECO:0000256" key="6">
    <source>
        <dbReference type="ARBA" id="ARBA00022989"/>
    </source>
</evidence>
<keyword evidence="7 9" id="KW-0811">Translocation</keyword>
<feature type="domain" description="Protein export membrane protein SecD/SecF C-terminal" evidence="11">
    <location>
        <begin position="819"/>
        <end position="1003"/>
    </location>
</feature>
<feature type="transmembrane region" description="Helical" evidence="9">
    <location>
        <begin position="840"/>
        <end position="858"/>
    </location>
</feature>
<dbReference type="GO" id="GO:0005886">
    <property type="term" value="C:plasma membrane"/>
    <property type="evidence" value="ECO:0007669"/>
    <property type="project" value="UniProtKB-SubCell"/>
</dbReference>
<comment type="caution">
    <text evidence="9">Lacks conserved residue(s) required for the propagation of feature annotation.</text>
</comment>
<evidence type="ECO:0000256" key="3">
    <source>
        <dbReference type="ARBA" id="ARBA00022475"/>
    </source>
</evidence>
<dbReference type="InterPro" id="IPR048631">
    <property type="entry name" value="SecD_1st"/>
</dbReference>
<organism evidence="14 15">
    <name type="scientific">Neolewinella lacunae</name>
    <dbReference type="NCBI Taxonomy" id="1517758"/>
    <lineage>
        <taxon>Bacteria</taxon>
        <taxon>Pseudomonadati</taxon>
        <taxon>Bacteroidota</taxon>
        <taxon>Saprospiria</taxon>
        <taxon>Saprospirales</taxon>
        <taxon>Lewinellaceae</taxon>
        <taxon>Neolewinella</taxon>
    </lineage>
</organism>
<protein>
    <recommendedName>
        <fullName evidence="9 10">Multifunctional fusion protein</fullName>
    </recommendedName>
    <domain>
        <recommendedName>
            <fullName evidence="9">Protein translocase subunit SecD</fullName>
        </recommendedName>
    </domain>
    <domain>
        <recommendedName>
            <fullName evidence="10">Protein-export membrane protein SecF</fullName>
        </recommendedName>
    </domain>
</protein>
<dbReference type="SUPFAM" id="SSF82866">
    <property type="entry name" value="Multidrug efflux transporter AcrB transmembrane domain"/>
    <property type="match status" value="2"/>
</dbReference>
<dbReference type="InterPro" id="IPR054384">
    <property type="entry name" value="SecDF_P1_head"/>
</dbReference>
<dbReference type="HAMAP" id="MF_01463_B">
    <property type="entry name" value="SecD_B"/>
    <property type="match status" value="1"/>
</dbReference>
<dbReference type="GO" id="GO:0015450">
    <property type="term" value="F:protein-transporting ATPase activity"/>
    <property type="evidence" value="ECO:0007669"/>
    <property type="project" value="InterPro"/>
</dbReference>
<keyword evidence="5 9" id="KW-0653">Protein transport</keyword>
<dbReference type="Pfam" id="PF21760">
    <property type="entry name" value="SecD_1st"/>
    <property type="match status" value="1"/>
</dbReference>
<evidence type="ECO:0000256" key="8">
    <source>
        <dbReference type="ARBA" id="ARBA00023136"/>
    </source>
</evidence>
<reference evidence="14" key="1">
    <citation type="submission" date="2020-08" db="EMBL/GenBank/DDBJ databases">
        <title>Lewinella bacteria from marine environments.</title>
        <authorList>
            <person name="Zhong Y."/>
        </authorList>
    </citation>
    <scope>NUCLEOTIDE SEQUENCE</scope>
    <source>
        <strain evidence="14">KCTC 42187</strain>
    </source>
</reference>
<dbReference type="GO" id="GO:0043952">
    <property type="term" value="P:protein transport by the Sec complex"/>
    <property type="evidence" value="ECO:0007669"/>
    <property type="project" value="UniProtKB-UniRule"/>
</dbReference>
<dbReference type="FunFam" id="1.20.1640.10:FF:000004">
    <property type="entry name" value="Protein translocase subunit SecD"/>
    <property type="match status" value="1"/>
</dbReference>
<feature type="transmembrane region" description="Helical" evidence="9">
    <location>
        <begin position="975"/>
        <end position="998"/>
    </location>
</feature>
<dbReference type="PRINTS" id="PR01755">
    <property type="entry name" value="SECFTRNLCASE"/>
</dbReference>
<dbReference type="RefSeq" id="WP_187467444.1">
    <property type="nucleotide sequence ID" value="NZ_JACSIT010000136.1"/>
</dbReference>
<evidence type="ECO:0000256" key="1">
    <source>
        <dbReference type="ARBA" id="ARBA00004651"/>
    </source>
</evidence>
<comment type="similarity">
    <text evidence="10">Belongs to the SecD/SecF family. SecF subfamily.</text>
</comment>
<comment type="caution">
    <text evidence="14">The sequence shown here is derived from an EMBL/GenBank/DDBJ whole genome shotgun (WGS) entry which is preliminary data.</text>
</comment>
<feature type="domain" description="SecDF P1 head subdomain" evidence="13">
    <location>
        <begin position="399"/>
        <end position="495"/>
    </location>
</feature>
<evidence type="ECO:0000313" key="14">
    <source>
        <dbReference type="EMBL" id="MBC6995405.1"/>
    </source>
</evidence>
<dbReference type="NCBIfam" id="TIGR00916">
    <property type="entry name" value="2A0604s01"/>
    <property type="match status" value="2"/>
</dbReference>
<dbReference type="Gene3D" id="3.30.70.3220">
    <property type="match status" value="1"/>
</dbReference>
<evidence type="ECO:0000256" key="10">
    <source>
        <dbReference type="HAMAP-Rule" id="MF_01464"/>
    </source>
</evidence>
<dbReference type="AlphaFoldDB" id="A0A923PN06"/>
<feature type="transmembrane region" description="Helical" evidence="9">
    <location>
        <begin position="900"/>
        <end position="920"/>
    </location>
</feature>
<proteinExistence type="inferred from homology"/>
<dbReference type="NCBIfam" id="NF009585">
    <property type="entry name" value="PRK13024.1-5"/>
    <property type="match status" value="1"/>
</dbReference>
<dbReference type="InterPro" id="IPR022646">
    <property type="entry name" value="SecD/SecF_CS"/>
</dbReference>
<keyword evidence="3 9" id="KW-1003">Cell membrane</keyword>
<comment type="subunit">
    <text evidence="10">Forms a complex with SecD. Part of the essential Sec protein translocation apparatus which comprises SecA, SecYEG and auxiliary proteins SecDF. Other proteins may also be involved.</text>
</comment>
<accession>A0A923PN06</accession>
<evidence type="ECO:0000256" key="4">
    <source>
        <dbReference type="ARBA" id="ARBA00022692"/>
    </source>
</evidence>
<feature type="transmembrane region" description="Helical" evidence="9">
    <location>
        <begin position="612"/>
        <end position="635"/>
    </location>
</feature>
<feature type="transmembrane region" description="Helical" evidence="9">
    <location>
        <begin position="641"/>
        <end position="664"/>
    </location>
</feature>
<evidence type="ECO:0000256" key="2">
    <source>
        <dbReference type="ARBA" id="ARBA00022448"/>
    </source>
</evidence>
<dbReference type="PANTHER" id="PTHR30081:SF1">
    <property type="entry name" value="PROTEIN TRANSLOCASE SUBUNIT SECD"/>
    <property type="match status" value="1"/>
</dbReference>
<dbReference type="InterPro" id="IPR005791">
    <property type="entry name" value="SecD"/>
</dbReference>
<dbReference type="Pfam" id="PF02355">
    <property type="entry name" value="SecD_SecF_C"/>
    <property type="match status" value="2"/>
</dbReference>
<keyword evidence="4 9" id="KW-0812">Transmembrane</keyword>
<evidence type="ECO:0000259" key="11">
    <source>
        <dbReference type="Pfam" id="PF02355"/>
    </source>
</evidence>
<feature type="domain" description="Protein translocase subunit SecDF P1" evidence="12">
    <location>
        <begin position="192"/>
        <end position="249"/>
    </location>
</feature>
<feature type="transmembrane region" description="Helical" evidence="9">
    <location>
        <begin position="544"/>
        <end position="564"/>
    </location>
</feature>